<feature type="chain" id="PRO_5047480902" description="beta-galactosidase" evidence="4">
    <location>
        <begin position="18"/>
        <end position="180"/>
    </location>
</feature>
<comment type="similarity">
    <text evidence="2">Belongs to the glycosyl hydrolase 35 family.</text>
</comment>
<evidence type="ECO:0000256" key="2">
    <source>
        <dbReference type="ARBA" id="ARBA00009809"/>
    </source>
</evidence>
<evidence type="ECO:0000256" key="4">
    <source>
        <dbReference type="SAM" id="SignalP"/>
    </source>
</evidence>
<protein>
    <recommendedName>
        <fullName evidence="3">beta-galactosidase</fullName>
        <ecNumber evidence="3">3.2.1.23</ecNumber>
    </recommendedName>
</protein>
<name>A0ABQ8I8S4_9ROSI</name>
<dbReference type="EC" id="3.2.1.23" evidence="3"/>
<dbReference type="Pfam" id="PF01301">
    <property type="entry name" value="Glyco_hydro_35"/>
    <property type="match status" value="1"/>
</dbReference>
<evidence type="ECO:0000256" key="1">
    <source>
        <dbReference type="ARBA" id="ARBA00001412"/>
    </source>
</evidence>
<dbReference type="InterPro" id="IPR017853">
    <property type="entry name" value="GH"/>
</dbReference>
<organism evidence="6 7">
    <name type="scientific">Xanthoceras sorbifolium</name>
    <dbReference type="NCBI Taxonomy" id="99658"/>
    <lineage>
        <taxon>Eukaryota</taxon>
        <taxon>Viridiplantae</taxon>
        <taxon>Streptophyta</taxon>
        <taxon>Embryophyta</taxon>
        <taxon>Tracheophyta</taxon>
        <taxon>Spermatophyta</taxon>
        <taxon>Magnoliopsida</taxon>
        <taxon>eudicotyledons</taxon>
        <taxon>Gunneridae</taxon>
        <taxon>Pentapetalae</taxon>
        <taxon>rosids</taxon>
        <taxon>malvids</taxon>
        <taxon>Sapindales</taxon>
        <taxon>Sapindaceae</taxon>
        <taxon>Xanthoceroideae</taxon>
        <taxon>Xanthoceras</taxon>
    </lineage>
</organism>
<keyword evidence="7" id="KW-1185">Reference proteome</keyword>
<evidence type="ECO:0000256" key="3">
    <source>
        <dbReference type="ARBA" id="ARBA00012756"/>
    </source>
</evidence>
<feature type="domain" description="Glycoside hydrolase 35 catalytic" evidence="5">
    <location>
        <begin position="96"/>
        <end position="176"/>
    </location>
</feature>
<accession>A0ABQ8I8S4</accession>
<dbReference type="SUPFAM" id="SSF51445">
    <property type="entry name" value="(Trans)glycosidases"/>
    <property type="match status" value="1"/>
</dbReference>
<comment type="catalytic activity">
    <reaction evidence="1">
        <text>Hydrolysis of terminal non-reducing beta-D-galactose residues in beta-D-galactosides.</text>
        <dbReference type="EC" id="3.2.1.23"/>
    </reaction>
</comment>
<dbReference type="PANTHER" id="PTHR23421">
    <property type="entry name" value="BETA-GALACTOSIDASE RELATED"/>
    <property type="match status" value="1"/>
</dbReference>
<comment type="caution">
    <text evidence="6">The sequence shown here is derived from an EMBL/GenBank/DDBJ whole genome shotgun (WGS) entry which is preliminary data.</text>
</comment>
<evidence type="ECO:0000259" key="5">
    <source>
        <dbReference type="Pfam" id="PF01301"/>
    </source>
</evidence>
<dbReference type="InterPro" id="IPR001944">
    <property type="entry name" value="Glycoside_Hdrlase_35"/>
</dbReference>
<sequence length="180" mass="20601">MKWVGLVLVAWGFPVWLRDIPGIEFRTDNAPFKIDSNIITFLSLTGKIVFDGMLKKLSEMLEAVVLKSRIFEERQEEDINGLWDGIKFLALLWASEEMQRFVKKIVDLMRGEMLFSWQGGPIIMLQVIENEYGNMESSYGQHGKDYVKWAARMALGLGAGVPWVMCKQTDAPEHIVKSFP</sequence>
<dbReference type="EMBL" id="JAFEMO010000003">
    <property type="protein sequence ID" value="KAH7573015.1"/>
    <property type="molecule type" value="Genomic_DNA"/>
</dbReference>
<proteinExistence type="inferred from homology"/>
<evidence type="ECO:0000313" key="7">
    <source>
        <dbReference type="Proteomes" id="UP000827721"/>
    </source>
</evidence>
<gene>
    <name evidence="6" type="ORF">JRO89_XS03G0051500</name>
</gene>
<reference evidence="6 7" key="1">
    <citation type="submission" date="2021-02" db="EMBL/GenBank/DDBJ databases">
        <title>Plant Genome Project.</title>
        <authorList>
            <person name="Zhang R.-G."/>
        </authorList>
    </citation>
    <scope>NUCLEOTIDE SEQUENCE [LARGE SCALE GENOMIC DNA]</scope>
    <source>
        <tissue evidence="6">Leaves</tissue>
    </source>
</reference>
<evidence type="ECO:0000313" key="6">
    <source>
        <dbReference type="EMBL" id="KAH7573015.1"/>
    </source>
</evidence>
<dbReference type="Proteomes" id="UP000827721">
    <property type="component" value="Unassembled WGS sequence"/>
</dbReference>
<dbReference type="InterPro" id="IPR031330">
    <property type="entry name" value="Gly_Hdrlase_35_cat"/>
</dbReference>
<feature type="signal peptide" evidence="4">
    <location>
        <begin position="1"/>
        <end position="17"/>
    </location>
</feature>
<keyword evidence="4" id="KW-0732">Signal</keyword>
<dbReference type="Gene3D" id="3.20.20.80">
    <property type="entry name" value="Glycosidases"/>
    <property type="match status" value="1"/>
</dbReference>